<comment type="similarity">
    <text evidence="2">Belongs to the IML1 family.</text>
</comment>
<dbReference type="STRING" id="717646.M2MYF2"/>
<dbReference type="Pfam" id="PF00610">
    <property type="entry name" value="DEP"/>
    <property type="match status" value="1"/>
</dbReference>
<sequence length="1375" mass="153373">MVRTPSAKPFYFLAKSQAPGVGELSVHVSLAARFGLENRAEAIIDVIEDASAATAAHVELSFRDTHLSRADMWRILHRLERTVVYKGQQIHYLGRAVCEIRAVYISGSEVESALVVQAKTRPIFRSGSARYTILVQISLEMLQYWRDGDLMHERLISGYLTELFRRWNEQKVRHHVTIVLFGREVLPVVDVVGEQGAESRDFFHLIATDAMSSQWSDVRRQLKRAFNGTSLPRLVSLAASGNMLQALHVSAMDFANDNIDPQLSSTGSSIIAVTAGAGLFETTHTALKNITHLLMGNSIGVDIVSLSPKPLHPVPLFSYSRAGAVEYALPHWVDISFWDGTGFENSPCWIMPVVYPDVTHVALPLIQLHNNSIDKPSARQMARYDDEVFGSTTVTAADNQVREAPFESEPRSIDISQDRAPAYTANMAPRPQFTSAFSDVVDPGASITARSPSVDGAVYRAKRDSLPPHPLMSTSRKISLGPKGLALSRGTASTTVSAEHAQHNRGMTELVPLPSGDTSSGIAKQIRQSLARQPSQQSLVSYPRVLTAEISKPINIQHADRNGIERGAEPGRLLERMMLSSVSEASLTNAASLSETPRAKTDPFYAAMKAAEQEGEWADSPWVTLLEPSNPKPESMRVAAQYRKWQHIFPRAVSSSVFKWTSMCTPASLPLTTDYHPTARVLGKFFTKRIRQLVIPTMPYSCQADSVYVFKQLVLLRLTHGFQISAVELSAAQETEAIGNNPITMSLGNVHHILQRLSDGQIQVIEYTLKSTESAGGLLAGNAAEICDTAIWSATLPKSISAKVQLNVTRPDHTWSMLDDQFTSQDLLSRSLTLSRMRFVLIPVEPPRPGLATPSPARGLSDEERHIDGIQRLTQLWQRNRYLSQEDKRHQASMFTAKSTPQVTARDPNPLAIEYQTRDPSAVINAYGPLLSGQSTGTEHLTPLFQESEMYHSSTFDIVKLVKQMQEPPPHGVEVRDRRWFARMHFKCFRGDEMVNWLLKVFKDLQSREDAIALGNELMNRGLFSHVRARHEFRDGNYFYQIASTYRTTLYPDNASMFSKTARSVPSTPMLESRPSPMLRALHDDDSSSGKPTPVFAPRDKTEILLSDSMTLNVDPGGMSDQPEVITLHYDRIHNPENCYHIQVEWVNTTVMLVRDAVNRWTALAENHGLKLVQLPLVEASKLCLQHVFDQPVPVKLAVRPPDNVSVTPSLDAHTFASRFAEDPLAYQKALLRKFDFVLDLEAATSFSIKLDVRYSYGKPDYELTQFVHKSGSLLVQVIEDEEKDFIIVPNRLLSQRSAPVTRASESEPIFEVVRRFVALCRDEPALKAFYDEANRMRVVPQSPFAPTALGLDSEIPPIQLPPRLAHRTILKTIQ</sequence>
<keyword evidence="7" id="KW-1185">Reference proteome</keyword>
<dbReference type="CDD" id="cd04449">
    <property type="entry name" value="DEP_DEPDC5-like"/>
    <property type="match status" value="1"/>
</dbReference>
<dbReference type="HOGENOM" id="CLU_000935_1_1_1"/>
<dbReference type="GO" id="GO:1904262">
    <property type="term" value="P:negative regulation of TORC1 signaling"/>
    <property type="evidence" value="ECO:0007669"/>
    <property type="project" value="TreeGrafter"/>
</dbReference>
<dbReference type="GO" id="GO:1990130">
    <property type="term" value="C:GATOR1 complex"/>
    <property type="evidence" value="ECO:0007669"/>
    <property type="project" value="TreeGrafter"/>
</dbReference>
<dbReference type="InterPro" id="IPR036388">
    <property type="entry name" value="WH-like_DNA-bd_sf"/>
</dbReference>
<dbReference type="PANTHER" id="PTHR13179">
    <property type="entry name" value="DEP DOMAIN CONTAINING PROTEIN 5"/>
    <property type="match status" value="1"/>
</dbReference>
<dbReference type="OMA" id="RTWHFKR"/>
<dbReference type="GO" id="GO:0035556">
    <property type="term" value="P:intracellular signal transduction"/>
    <property type="evidence" value="ECO:0007669"/>
    <property type="project" value="InterPro"/>
</dbReference>
<comment type="subcellular location">
    <subcellularLocation>
        <location evidence="1">Vacuole membrane</location>
        <topology evidence="1">Peripheral membrane protein</topology>
    </subcellularLocation>
</comment>
<evidence type="ECO:0000256" key="3">
    <source>
        <dbReference type="ARBA" id="ARBA00018529"/>
    </source>
</evidence>
<evidence type="ECO:0000259" key="5">
    <source>
        <dbReference type="PROSITE" id="PS50186"/>
    </source>
</evidence>
<feature type="domain" description="DEP" evidence="5">
    <location>
        <begin position="969"/>
        <end position="1044"/>
    </location>
</feature>
<reference evidence="6 7" key="1">
    <citation type="journal article" date="2012" name="PLoS Pathog.">
        <title>Diverse lifestyles and strategies of plant pathogenesis encoded in the genomes of eighteen Dothideomycetes fungi.</title>
        <authorList>
            <person name="Ohm R.A."/>
            <person name="Feau N."/>
            <person name="Henrissat B."/>
            <person name="Schoch C.L."/>
            <person name="Horwitz B.A."/>
            <person name="Barry K.W."/>
            <person name="Condon B.J."/>
            <person name="Copeland A.C."/>
            <person name="Dhillon B."/>
            <person name="Glaser F."/>
            <person name="Hesse C.N."/>
            <person name="Kosti I."/>
            <person name="LaButti K."/>
            <person name="Lindquist E.A."/>
            <person name="Lucas S."/>
            <person name="Salamov A.A."/>
            <person name="Bradshaw R.E."/>
            <person name="Ciuffetti L."/>
            <person name="Hamelin R.C."/>
            <person name="Kema G.H.J."/>
            <person name="Lawrence C."/>
            <person name="Scott J.A."/>
            <person name="Spatafora J.W."/>
            <person name="Turgeon B.G."/>
            <person name="de Wit P.J.G.M."/>
            <person name="Zhong S."/>
            <person name="Goodwin S.B."/>
            <person name="Grigoriev I.V."/>
        </authorList>
    </citation>
    <scope>NUCLEOTIDE SEQUENCE [LARGE SCALE GENOMIC DNA]</scope>
    <source>
        <strain evidence="6 7">UAMH 10762</strain>
    </source>
</reference>
<dbReference type="InterPro" id="IPR027244">
    <property type="entry name" value="IML1"/>
</dbReference>
<proteinExistence type="inferred from homology"/>
<dbReference type="GO" id="GO:0010508">
    <property type="term" value="P:positive regulation of autophagy"/>
    <property type="evidence" value="ECO:0007669"/>
    <property type="project" value="TreeGrafter"/>
</dbReference>
<evidence type="ECO:0000256" key="2">
    <source>
        <dbReference type="ARBA" id="ARBA00005643"/>
    </source>
</evidence>
<dbReference type="InterPro" id="IPR048255">
    <property type="entry name" value="IML1_N"/>
</dbReference>
<dbReference type="RefSeq" id="XP_007680848.1">
    <property type="nucleotide sequence ID" value="XM_007682658.1"/>
</dbReference>
<gene>
    <name evidence="6" type="ORF">BAUCODRAFT_27950</name>
</gene>
<evidence type="ECO:0000313" key="6">
    <source>
        <dbReference type="EMBL" id="EMC91679.1"/>
    </source>
</evidence>
<dbReference type="SUPFAM" id="SSF46785">
    <property type="entry name" value="Winged helix' DNA-binding domain"/>
    <property type="match status" value="1"/>
</dbReference>
<dbReference type="InterPro" id="IPR036390">
    <property type="entry name" value="WH_DNA-bd_sf"/>
</dbReference>
<accession>M2MYF2</accession>
<dbReference type="eggNOG" id="KOG3572">
    <property type="taxonomic scope" value="Eukaryota"/>
</dbReference>
<dbReference type="Pfam" id="PF19418">
    <property type="entry name" value="DEPDC5_CTD"/>
    <property type="match status" value="1"/>
</dbReference>
<dbReference type="InterPro" id="IPR000591">
    <property type="entry name" value="DEP_dom"/>
</dbReference>
<dbReference type="Proteomes" id="UP000011761">
    <property type="component" value="Unassembled WGS sequence"/>
</dbReference>
<dbReference type="SMART" id="SM00049">
    <property type="entry name" value="DEP"/>
    <property type="match status" value="1"/>
</dbReference>
<protein>
    <recommendedName>
        <fullName evidence="3">Vacuolar membrane-associated protein IML1</fullName>
    </recommendedName>
    <alternativeName>
        <fullName evidence="4">Vacuolar membrane-associated protein iml1</fullName>
    </alternativeName>
</protein>
<organism evidence="6 7">
    <name type="scientific">Baudoinia panamericana (strain UAMH 10762)</name>
    <name type="common">Angels' share fungus</name>
    <name type="synonym">Baudoinia compniacensis (strain UAMH 10762)</name>
    <dbReference type="NCBI Taxonomy" id="717646"/>
    <lineage>
        <taxon>Eukaryota</taxon>
        <taxon>Fungi</taxon>
        <taxon>Dikarya</taxon>
        <taxon>Ascomycota</taxon>
        <taxon>Pezizomycotina</taxon>
        <taxon>Dothideomycetes</taxon>
        <taxon>Dothideomycetidae</taxon>
        <taxon>Mycosphaerellales</taxon>
        <taxon>Teratosphaeriaceae</taxon>
        <taxon>Baudoinia</taxon>
    </lineage>
</organism>
<dbReference type="GO" id="GO:0005096">
    <property type="term" value="F:GTPase activator activity"/>
    <property type="evidence" value="ECO:0007669"/>
    <property type="project" value="InterPro"/>
</dbReference>
<dbReference type="Pfam" id="PF12257">
    <property type="entry name" value="IML1"/>
    <property type="match status" value="1"/>
</dbReference>
<dbReference type="InterPro" id="IPR045838">
    <property type="entry name" value="DEPDC5_CTD"/>
</dbReference>
<dbReference type="KEGG" id="bcom:BAUCODRAFT_27950"/>
<evidence type="ECO:0000313" key="7">
    <source>
        <dbReference type="Proteomes" id="UP000011761"/>
    </source>
</evidence>
<dbReference type="PROSITE" id="PS50186">
    <property type="entry name" value="DEP"/>
    <property type="match status" value="1"/>
</dbReference>
<dbReference type="Gene3D" id="1.10.10.10">
    <property type="entry name" value="Winged helix-like DNA-binding domain superfamily/Winged helix DNA-binding domain"/>
    <property type="match status" value="1"/>
</dbReference>
<dbReference type="PANTHER" id="PTHR13179:SF8">
    <property type="entry name" value="GATOR COMPLEX PROTEIN DEPDC5"/>
    <property type="match status" value="1"/>
</dbReference>
<dbReference type="GO" id="GO:0005774">
    <property type="term" value="C:vacuolar membrane"/>
    <property type="evidence" value="ECO:0007669"/>
    <property type="project" value="UniProtKB-SubCell"/>
</dbReference>
<dbReference type="OrthoDB" id="39497at2759"/>
<dbReference type="EMBL" id="KB445563">
    <property type="protein sequence ID" value="EMC91679.1"/>
    <property type="molecule type" value="Genomic_DNA"/>
</dbReference>
<dbReference type="GeneID" id="19110652"/>
<evidence type="ECO:0000256" key="1">
    <source>
        <dbReference type="ARBA" id="ARBA00004148"/>
    </source>
</evidence>
<evidence type="ECO:0000256" key="4">
    <source>
        <dbReference type="ARBA" id="ARBA00021881"/>
    </source>
</evidence>
<name>M2MYF2_BAUPA</name>